<evidence type="ECO:0000313" key="3">
    <source>
        <dbReference type="Proteomes" id="UP000824469"/>
    </source>
</evidence>
<protein>
    <submittedName>
        <fullName evidence="2">Uncharacterized protein</fullName>
    </submittedName>
</protein>
<comment type="caution">
    <text evidence="2">The sequence shown here is derived from an EMBL/GenBank/DDBJ whole genome shotgun (WGS) entry which is preliminary data.</text>
</comment>
<dbReference type="AlphaFoldDB" id="A0AA38CBQ9"/>
<evidence type="ECO:0000313" key="2">
    <source>
        <dbReference type="EMBL" id="KAH9297005.1"/>
    </source>
</evidence>
<feature type="region of interest" description="Disordered" evidence="1">
    <location>
        <begin position="1"/>
        <end position="53"/>
    </location>
</feature>
<gene>
    <name evidence="2" type="ORF">KI387_028687</name>
</gene>
<feature type="non-terminal residue" evidence="2">
    <location>
        <position position="1"/>
    </location>
</feature>
<feature type="non-terminal residue" evidence="2">
    <location>
        <position position="53"/>
    </location>
</feature>
<keyword evidence="3" id="KW-1185">Reference proteome</keyword>
<feature type="compositionally biased region" description="Basic and acidic residues" evidence="1">
    <location>
        <begin position="38"/>
        <end position="53"/>
    </location>
</feature>
<proteinExistence type="predicted"/>
<evidence type="ECO:0000256" key="1">
    <source>
        <dbReference type="SAM" id="MobiDB-lite"/>
    </source>
</evidence>
<accession>A0AA38CBQ9</accession>
<dbReference type="Proteomes" id="UP000824469">
    <property type="component" value="Unassembled WGS sequence"/>
</dbReference>
<name>A0AA38CBQ9_TAXCH</name>
<dbReference type="EMBL" id="JAHRHJ020000010">
    <property type="protein sequence ID" value="KAH9297005.1"/>
    <property type="molecule type" value="Genomic_DNA"/>
</dbReference>
<sequence>SQVVRDRGVAGDPQAPLLQIGAGPAHSGEVDEPTDVESDSKEFTREETEGGQT</sequence>
<organism evidence="2 3">
    <name type="scientific">Taxus chinensis</name>
    <name type="common">Chinese yew</name>
    <name type="synonym">Taxus wallichiana var. chinensis</name>
    <dbReference type="NCBI Taxonomy" id="29808"/>
    <lineage>
        <taxon>Eukaryota</taxon>
        <taxon>Viridiplantae</taxon>
        <taxon>Streptophyta</taxon>
        <taxon>Embryophyta</taxon>
        <taxon>Tracheophyta</taxon>
        <taxon>Spermatophyta</taxon>
        <taxon>Pinopsida</taxon>
        <taxon>Pinidae</taxon>
        <taxon>Conifers II</taxon>
        <taxon>Cupressales</taxon>
        <taxon>Taxaceae</taxon>
        <taxon>Taxus</taxon>
    </lineage>
</organism>
<reference evidence="2 3" key="1">
    <citation type="journal article" date="2021" name="Nat. Plants">
        <title>The Taxus genome provides insights into paclitaxel biosynthesis.</title>
        <authorList>
            <person name="Xiong X."/>
            <person name="Gou J."/>
            <person name="Liao Q."/>
            <person name="Li Y."/>
            <person name="Zhou Q."/>
            <person name="Bi G."/>
            <person name="Li C."/>
            <person name="Du R."/>
            <person name="Wang X."/>
            <person name="Sun T."/>
            <person name="Guo L."/>
            <person name="Liang H."/>
            <person name="Lu P."/>
            <person name="Wu Y."/>
            <person name="Zhang Z."/>
            <person name="Ro D.K."/>
            <person name="Shang Y."/>
            <person name="Huang S."/>
            <person name="Yan J."/>
        </authorList>
    </citation>
    <scope>NUCLEOTIDE SEQUENCE [LARGE SCALE GENOMIC DNA]</scope>
    <source>
        <strain evidence="2">Ta-2019</strain>
    </source>
</reference>